<feature type="compositionally biased region" description="Basic and acidic residues" evidence="1">
    <location>
        <begin position="81"/>
        <end position="90"/>
    </location>
</feature>
<evidence type="ECO:0000256" key="1">
    <source>
        <dbReference type="SAM" id="MobiDB-lite"/>
    </source>
</evidence>
<accession>A0A379QGM1</accession>
<organism evidence="2 3">
    <name type="scientific">Salmonella enterica</name>
    <name type="common">Salmonella choleraesuis</name>
    <dbReference type="NCBI Taxonomy" id="28901"/>
    <lineage>
        <taxon>Bacteria</taxon>
        <taxon>Pseudomonadati</taxon>
        <taxon>Pseudomonadota</taxon>
        <taxon>Gammaproteobacteria</taxon>
        <taxon>Enterobacterales</taxon>
        <taxon>Enterobacteriaceae</taxon>
        <taxon>Salmonella</taxon>
    </lineage>
</organism>
<dbReference type="AlphaFoldDB" id="A0A379QGM1"/>
<dbReference type="Proteomes" id="UP000254597">
    <property type="component" value="Unassembled WGS sequence"/>
</dbReference>
<evidence type="ECO:0000313" key="2">
    <source>
        <dbReference type="EMBL" id="SUF56207.1"/>
    </source>
</evidence>
<reference evidence="2 3" key="1">
    <citation type="submission" date="2018-06" db="EMBL/GenBank/DDBJ databases">
        <authorList>
            <consortium name="Pathogen Informatics"/>
            <person name="Doyle S."/>
        </authorList>
    </citation>
    <scope>NUCLEOTIDE SEQUENCE [LARGE SCALE GENOMIC DNA]</scope>
    <source>
        <strain evidence="2 3">NCTC10252</strain>
    </source>
</reference>
<dbReference type="EMBL" id="UGWP01000004">
    <property type="protein sequence ID" value="SUF56207.1"/>
    <property type="molecule type" value="Genomic_DNA"/>
</dbReference>
<protein>
    <submittedName>
        <fullName evidence="2">Uncharacterized protein</fullName>
    </submittedName>
</protein>
<gene>
    <name evidence="2" type="ORF">NCTC10252_01439</name>
</gene>
<evidence type="ECO:0000313" key="3">
    <source>
        <dbReference type="Proteomes" id="UP000254597"/>
    </source>
</evidence>
<feature type="compositionally biased region" description="Polar residues" evidence="1">
    <location>
        <begin position="69"/>
        <end position="80"/>
    </location>
</feature>
<proteinExistence type="predicted"/>
<name>A0A379QGM1_SALER</name>
<feature type="region of interest" description="Disordered" evidence="1">
    <location>
        <begin position="61"/>
        <end position="90"/>
    </location>
</feature>
<sequence>MKRVGLSCADTGNTRCSWIKIQPYKIWEFSIDFNVADERSGVGAVWLIFAGWRRECPIRPTGSRITEPDSISATRQNASHAHTDRQTVKTVHQTDGEGQIADFTRVKVIEQRQVNIIFSVGLSNVRHRFRPG</sequence>